<organism evidence="1 2">
    <name type="scientific">Fusarium decemcellulare</name>
    <dbReference type="NCBI Taxonomy" id="57161"/>
    <lineage>
        <taxon>Eukaryota</taxon>
        <taxon>Fungi</taxon>
        <taxon>Dikarya</taxon>
        <taxon>Ascomycota</taxon>
        <taxon>Pezizomycotina</taxon>
        <taxon>Sordariomycetes</taxon>
        <taxon>Hypocreomycetidae</taxon>
        <taxon>Hypocreales</taxon>
        <taxon>Nectriaceae</taxon>
        <taxon>Fusarium</taxon>
        <taxon>Fusarium decemcellulare species complex</taxon>
    </lineage>
</organism>
<proteinExistence type="predicted"/>
<evidence type="ECO:0000313" key="2">
    <source>
        <dbReference type="Proteomes" id="UP001148629"/>
    </source>
</evidence>
<name>A0ACC1S527_9HYPO</name>
<comment type="caution">
    <text evidence="1">The sequence shown here is derived from an EMBL/GenBank/DDBJ whole genome shotgun (WGS) entry which is preliminary data.</text>
</comment>
<dbReference type="EMBL" id="JANRMS010000974">
    <property type="protein sequence ID" value="KAJ3532307.1"/>
    <property type="molecule type" value="Genomic_DNA"/>
</dbReference>
<protein>
    <submittedName>
        <fullName evidence="1">Uncharacterized protein</fullName>
    </submittedName>
</protein>
<reference evidence="1" key="1">
    <citation type="submission" date="2022-08" db="EMBL/GenBank/DDBJ databases">
        <title>Genome Sequence of Fusarium decemcellulare.</title>
        <authorList>
            <person name="Buettner E."/>
        </authorList>
    </citation>
    <scope>NUCLEOTIDE SEQUENCE</scope>
    <source>
        <strain evidence="1">Babe19</strain>
    </source>
</reference>
<keyword evidence="2" id="KW-1185">Reference proteome</keyword>
<dbReference type="Proteomes" id="UP001148629">
    <property type="component" value="Unassembled WGS sequence"/>
</dbReference>
<gene>
    <name evidence="1" type="ORF">NM208_g8503</name>
</gene>
<sequence>MASLTSIERDDPPVRRKSCDACKKSRRRCDQARPTCQRCLRRNIECRYPHASHAPTRRRPEAVDQIVPGPQRPTSFDNIGAPYTPSCLGMLDSILEPTDDSIYQLFHESLDCNTPSLHPTWSNPRLLTTAQDALNRSQLVAVPQVGRAITSRLQYAMDKILAAPSQMVLENQTPWCHAHLYDDDAVSSAALHAAMNHVNARVIRENIEGRVQDLLSSPLPTTPLDVLAYAQALLIYQVLRLLDNDARVRSTYEATIPHLEEAAYALIPYIEFDKTLPTHNEGPTLDLIPLYPASAAHSFWASWVFQESAKRTLGMINFFVLTYHYMKGESGNRCSQNKTVAVNRSVTMSAHLWNAQDPVDFALAWRNKRHFVINVGAPDHLATVIEEAKTDDIDDFGKICLTAVMGLTEAKGWLAMRDITL</sequence>
<accession>A0ACC1S527</accession>
<evidence type="ECO:0000313" key="1">
    <source>
        <dbReference type="EMBL" id="KAJ3532307.1"/>
    </source>
</evidence>